<dbReference type="Proteomes" id="UP000504638">
    <property type="component" value="Unplaced"/>
</dbReference>
<dbReference type="AlphaFoldDB" id="A0A6G1G082"/>
<evidence type="ECO:0000313" key="4">
    <source>
        <dbReference type="RefSeq" id="XP_033533146.1"/>
    </source>
</evidence>
<dbReference type="RefSeq" id="XP_033533146.1">
    <property type="nucleotide sequence ID" value="XM_033683091.1"/>
</dbReference>
<feature type="compositionally biased region" description="Basic and acidic residues" evidence="1">
    <location>
        <begin position="60"/>
        <end position="72"/>
    </location>
</feature>
<evidence type="ECO:0000313" key="2">
    <source>
        <dbReference type="EMBL" id="KAF1811515.1"/>
    </source>
</evidence>
<feature type="region of interest" description="Disordered" evidence="1">
    <location>
        <begin position="21"/>
        <end position="72"/>
    </location>
</feature>
<accession>A0A6G1G082</accession>
<evidence type="ECO:0000256" key="1">
    <source>
        <dbReference type="SAM" id="MobiDB-lite"/>
    </source>
</evidence>
<keyword evidence="3" id="KW-1185">Reference proteome</keyword>
<reference evidence="4" key="2">
    <citation type="submission" date="2020-04" db="EMBL/GenBank/DDBJ databases">
        <authorList>
            <consortium name="NCBI Genome Project"/>
        </authorList>
    </citation>
    <scope>NUCLEOTIDE SEQUENCE</scope>
    <source>
        <strain evidence="4">CBS 781.70</strain>
    </source>
</reference>
<dbReference type="GeneID" id="54423661"/>
<gene>
    <name evidence="2 4" type="ORF">P152DRAFT_58587</name>
</gene>
<dbReference type="EMBL" id="ML975161">
    <property type="protein sequence ID" value="KAF1811515.1"/>
    <property type="molecule type" value="Genomic_DNA"/>
</dbReference>
<reference evidence="4" key="3">
    <citation type="submission" date="2025-04" db="UniProtKB">
        <authorList>
            <consortium name="RefSeq"/>
        </authorList>
    </citation>
    <scope>IDENTIFICATION</scope>
    <source>
        <strain evidence="4">CBS 781.70</strain>
    </source>
</reference>
<organism evidence="2">
    <name type="scientific">Eremomyces bilateralis CBS 781.70</name>
    <dbReference type="NCBI Taxonomy" id="1392243"/>
    <lineage>
        <taxon>Eukaryota</taxon>
        <taxon>Fungi</taxon>
        <taxon>Dikarya</taxon>
        <taxon>Ascomycota</taxon>
        <taxon>Pezizomycotina</taxon>
        <taxon>Dothideomycetes</taxon>
        <taxon>Dothideomycetes incertae sedis</taxon>
        <taxon>Eremomycetales</taxon>
        <taxon>Eremomycetaceae</taxon>
        <taxon>Eremomyces</taxon>
    </lineage>
</organism>
<reference evidence="2 4" key="1">
    <citation type="submission" date="2020-01" db="EMBL/GenBank/DDBJ databases">
        <authorList>
            <consortium name="DOE Joint Genome Institute"/>
            <person name="Haridas S."/>
            <person name="Albert R."/>
            <person name="Binder M."/>
            <person name="Bloem J."/>
            <person name="Labutti K."/>
            <person name="Salamov A."/>
            <person name="Andreopoulos B."/>
            <person name="Baker S.E."/>
            <person name="Barry K."/>
            <person name="Bills G."/>
            <person name="Bluhm B.H."/>
            <person name="Cannon C."/>
            <person name="Castanera R."/>
            <person name="Culley D.E."/>
            <person name="Daum C."/>
            <person name="Ezra D."/>
            <person name="Gonzalez J.B."/>
            <person name="Henrissat B."/>
            <person name="Kuo A."/>
            <person name="Liang C."/>
            <person name="Lipzen A."/>
            <person name="Lutzoni F."/>
            <person name="Magnuson J."/>
            <person name="Mondo S."/>
            <person name="Nolan M."/>
            <person name="Ohm R."/>
            <person name="Pangilinan J."/>
            <person name="Park H.-J."/>
            <person name="Ramirez L."/>
            <person name="Alfaro M."/>
            <person name="Sun H."/>
            <person name="Tritt A."/>
            <person name="Yoshinaga Y."/>
            <person name="Zwiers L.-H."/>
            <person name="Turgeon B.G."/>
            <person name="Goodwin S.B."/>
            <person name="Spatafora J.W."/>
            <person name="Crous P.W."/>
            <person name="Grigoriev I.V."/>
        </authorList>
    </citation>
    <scope>NUCLEOTIDE SEQUENCE</scope>
    <source>
        <strain evidence="2 4">CBS 781.70</strain>
    </source>
</reference>
<sequence>MKSNHTAGHVLKSTYEMGDDAGLDLGLSSSQAGPEEGEPGLPPENFQPYLRNPKKRVRPKRDQHAEAVSENDARVAKLSRSIRWNHFFFHSCFEEDKLIQNVYGSVTADDVEWREAHGFIHAWSKCFKFETIRNMKASYTSY</sequence>
<name>A0A6G1G082_9PEZI</name>
<proteinExistence type="predicted"/>
<protein>
    <submittedName>
        <fullName evidence="2 4">Uncharacterized protein</fullName>
    </submittedName>
</protein>
<evidence type="ECO:0000313" key="3">
    <source>
        <dbReference type="Proteomes" id="UP000504638"/>
    </source>
</evidence>